<dbReference type="RefSeq" id="WP_091542214.1">
    <property type="nucleotide sequence ID" value="NZ_FMUS01000009.1"/>
</dbReference>
<dbReference type="AlphaFoldDB" id="A0A1G5GIB6"/>
<protein>
    <submittedName>
        <fullName evidence="1">Uncharacterized protein</fullName>
    </submittedName>
</protein>
<keyword evidence="2" id="KW-1185">Reference proteome</keyword>
<sequence>MSNLPNPQKLKGTAKKYAQIAQIANGDIFIASVINQKAINQNAQQILVAVAVQAANIIEAQFGFSTNEDNDEITT</sequence>
<dbReference type="STRING" id="1120976.SAMN03080606_01677"/>
<proteinExistence type="predicted"/>
<dbReference type="EMBL" id="FMUS01000009">
    <property type="protein sequence ID" value="SCY50448.1"/>
    <property type="molecule type" value="Genomic_DNA"/>
</dbReference>
<name>A0A1G5GIB6_9FIRM</name>
<reference evidence="1 2" key="1">
    <citation type="submission" date="2016-10" db="EMBL/GenBank/DDBJ databases">
        <authorList>
            <person name="de Groot N.N."/>
        </authorList>
    </citation>
    <scope>NUCLEOTIDE SEQUENCE [LARGE SCALE GENOMIC DNA]</scope>
    <source>
        <strain evidence="1 2">DSM 18978</strain>
    </source>
</reference>
<organism evidence="1 2">
    <name type="scientific">Alkaliphilus peptidifermentans DSM 18978</name>
    <dbReference type="NCBI Taxonomy" id="1120976"/>
    <lineage>
        <taxon>Bacteria</taxon>
        <taxon>Bacillati</taxon>
        <taxon>Bacillota</taxon>
        <taxon>Clostridia</taxon>
        <taxon>Peptostreptococcales</taxon>
        <taxon>Natronincolaceae</taxon>
        <taxon>Alkaliphilus</taxon>
    </lineage>
</organism>
<gene>
    <name evidence="1" type="ORF">SAMN03080606_01677</name>
</gene>
<accession>A0A1G5GIB6</accession>
<evidence type="ECO:0000313" key="1">
    <source>
        <dbReference type="EMBL" id="SCY50448.1"/>
    </source>
</evidence>
<evidence type="ECO:0000313" key="2">
    <source>
        <dbReference type="Proteomes" id="UP000198636"/>
    </source>
</evidence>
<dbReference type="Proteomes" id="UP000198636">
    <property type="component" value="Unassembled WGS sequence"/>
</dbReference>